<dbReference type="PROSITE" id="PS00972">
    <property type="entry name" value="USP_1"/>
    <property type="match status" value="1"/>
</dbReference>
<feature type="domain" description="USP" evidence="1">
    <location>
        <begin position="76"/>
        <end position="382"/>
    </location>
</feature>
<dbReference type="AlphaFoldDB" id="A0A0S4J2F2"/>
<dbReference type="SUPFAM" id="SSF54001">
    <property type="entry name" value="Cysteine proteinases"/>
    <property type="match status" value="1"/>
</dbReference>
<feature type="non-terminal residue" evidence="2">
    <location>
        <position position="1"/>
    </location>
</feature>
<dbReference type="PROSITE" id="PS50235">
    <property type="entry name" value="USP_3"/>
    <property type="match status" value="1"/>
</dbReference>
<dbReference type="VEuPathDB" id="TriTrypDB:BSAL_79210"/>
<dbReference type="GO" id="GO:0016579">
    <property type="term" value="P:protein deubiquitination"/>
    <property type="evidence" value="ECO:0007669"/>
    <property type="project" value="InterPro"/>
</dbReference>
<dbReference type="InterPro" id="IPR038765">
    <property type="entry name" value="Papain-like_cys_pep_sf"/>
</dbReference>
<sequence length="382" mass="42900">ALTQHKCPGFYKMLRHLVRSDGALIKKPPSWWRNNPDCSLELAKSIVSFFDSDAVADPDGVDSGHIASTQDVCPTYGLANIGNSCYFNSALQLLFRVYGCAIKNLSNKEPEDSTTVKLLARLVQHVREPGPWGRASKTNDDLHTLLYAVQNLNREARTMFALYRQASSSSVATHILSLIEFASLRLSPPHYFTSVPMETSGDDQWKVFRADHPFEFTQNQCGQLKTEIFCAACKASGFAQPAFSGFSSLSIPASAAHLRNVQDAIFLWGRDGTPLTNMVLERCNHCKATGTWRQRHCISRFPATGVLLVTINREYHDSNGQARKWDDGVTLPATVIFPGERCAEFAVEPVARHSGRRPLPLRRSPRRWRFYCSERWLSEDEC</sequence>
<keyword evidence="3" id="KW-1185">Reference proteome</keyword>
<dbReference type="Pfam" id="PF00443">
    <property type="entry name" value="UCH"/>
    <property type="match status" value="1"/>
</dbReference>
<dbReference type="GO" id="GO:0004843">
    <property type="term" value="F:cysteine-type deubiquitinase activity"/>
    <property type="evidence" value="ECO:0007669"/>
    <property type="project" value="InterPro"/>
</dbReference>
<dbReference type="InterPro" id="IPR018200">
    <property type="entry name" value="USP_CS"/>
</dbReference>
<dbReference type="InterPro" id="IPR028889">
    <property type="entry name" value="USP"/>
</dbReference>
<organism evidence="2 3">
    <name type="scientific">Bodo saltans</name>
    <name type="common">Flagellated protozoan</name>
    <dbReference type="NCBI Taxonomy" id="75058"/>
    <lineage>
        <taxon>Eukaryota</taxon>
        <taxon>Discoba</taxon>
        <taxon>Euglenozoa</taxon>
        <taxon>Kinetoplastea</taxon>
        <taxon>Metakinetoplastina</taxon>
        <taxon>Eubodonida</taxon>
        <taxon>Bodonidae</taxon>
        <taxon>Bodo</taxon>
    </lineage>
</organism>
<protein>
    <submittedName>
        <fullName evidence="2">Ubiquitin carboxyl-terminal hydrolase 2-like, putative</fullName>
    </submittedName>
</protein>
<dbReference type="CDD" id="cd02257">
    <property type="entry name" value="Peptidase_C19"/>
    <property type="match status" value="1"/>
</dbReference>
<dbReference type="Gene3D" id="3.90.70.10">
    <property type="entry name" value="Cysteine proteinases"/>
    <property type="match status" value="1"/>
</dbReference>
<dbReference type="OrthoDB" id="361536at2759"/>
<reference evidence="3" key="1">
    <citation type="submission" date="2015-09" db="EMBL/GenBank/DDBJ databases">
        <authorList>
            <consortium name="Pathogen Informatics"/>
        </authorList>
    </citation>
    <scope>NUCLEOTIDE SEQUENCE [LARGE SCALE GENOMIC DNA]</scope>
    <source>
        <strain evidence="3">Lake Konstanz</strain>
    </source>
</reference>
<keyword evidence="2" id="KW-0378">Hydrolase</keyword>
<accession>A0A0S4J2F2</accession>
<dbReference type="EMBL" id="CYKH01000806">
    <property type="protein sequence ID" value="CUG42803.1"/>
    <property type="molecule type" value="Genomic_DNA"/>
</dbReference>
<evidence type="ECO:0000313" key="3">
    <source>
        <dbReference type="Proteomes" id="UP000051952"/>
    </source>
</evidence>
<evidence type="ECO:0000313" key="2">
    <source>
        <dbReference type="EMBL" id="CUG42803.1"/>
    </source>
</evidence>
<proteinExistence type="predicted"/>
<gene>
    <name evidence="2" type="ORF">BSAL_79210</name>
</gene>
<name>A0A0S4J2F2_BODSA</name>
<dbReference type="InterPro" id="IPR001394">
    <property type="entry name" value="Peptidase_C19_UCH"/>
</dbReference>
<evidence type="ECO:0000259" key="1">
    <source>
        <dbReference type="PROSITE" id="PS50235"/>
    </source>
</evidence>
<dbReference type="Proteomes" id="UP000051952">
    <property type="component" value="Unassembled WGS sequence"/>
</dbReference>